<reference evidence="5" key="1">
    <citation type="journal article" date="2017" name="bioRxiv">
        <title>Conservation of a gene cluster reveals novel cercosporin biosynthetic mechanisms and extends production to the genus Colletotrichum.</title>
        <authorList>
            <person name="de Jonge R."/>
            <person name="Ebert M.K."/>
            <person name="Huitt-Roehl C.R."/>
            <person name="Pal P."/>
            <person name="Suttle J.C."/>
            <person name="Spanner R.E."/>
            <person name="Neubauer J.D."/>
            <person name="Jurick W.M.II."/>
            <person name="Stott K.A."/>
            <person name="Secor G.A."/>
            <person name="Thomma B.P.H.J."/>
            <person name="Van de Peer Y."/>
            <person name="Townsend C.A."/>
            <person name="Bolton M.D."/>
        </authorList>
    </citation>
    <scope>NUCLEOTIDE SEQUENCE [LARGE SCALE GENOMIC DNA]</scope>
    <source>
        <strain evidence="5">CBS538.71</strain>
    </source>
</reference>
<feature type="region of interest" description="Disordered" evidence="1">
    <location>
        <begin position="1"/>
        <end position="26"/>
    </location>
</feature>
<dbReference type="AlphaFoldDB" id="A0A2S6C7B8"/>
<protein>
    <recommendedName>
        <fullName evidence="3">Acyltransferase 3 domain-containing protein</fullName>
    </recommendedName>
</protein>
<organism evidence="4 5">
    <name type="scientific">Cercospora berteroae</name>
    <dbReference type="NCBI Taxonomy" id="357750"/>
    <lineage>
        <taxon>Eukaryota</taxon>
        <taxon>Fungi</taxon>
        <taxon>Dikarya</taxon>
        <taxon>Ascomycota</taxon>
        <taxon>Pezizomycotina</taxon>
        <taxon>Dothideomycetes</taxon>
        <taxon>Dothideomycetidae</taxon>
        <taxon>Mycosphaerellales</taxon>
        <taxon>Mycosphaerellaceae</taxon>
        <taxon>Cercospora</taxon>
    </lineage>
</organism>
<proteinExistence type="predicted"/>
<dbReference type="PANTHER" id="PTHR23028:SF134">
    <property type="entry name" value="PUTATIVE (AFU_ORTHOLOGUE AFUA_4G08520)-RELATED"/>
    <property type="match status" value="1"/>
</dbReference>
<feature type="transmembrane region" description="Helical" evidence="2">
    <location>
        <begin position="174"/>
        <end position="195"/>
    </location>
</feature>
<feature type="transmembrane region" description="Helical" evidence="2">
    <location>
        <begin position="121"/>
        <end position="150"/>
    </location>
</feature>
<dbReference type="EMBL" id="PNEN01000536">
    <property type="protein sequence ID" value="PPJ55622.1"/>
    <property type="molecule type" value="Genomic_DNA"/>
</dbReference>
<dbReference type="Proteomes" id="UP000237631">
    <property type="component" value="Unassembled WGS sequence"/>
</dbReference>
<name>A0A2S6C7B8_9PEZI</name>
<keyword evidence="2" id="KW-1133">Transmembrane helix</keyword>
<evidence type="ECO:0000313" key="4">
    <source>
        <dbReference type="EMBL" id="PPJ55622.1"/>
    </source>
</evidence>
<keyword evidence="5" id="KW-1185">Reference proteome</keyword>
<dbReference type="PANTHER" id="PTHR23028">
    <property type="entry name" value="ACETYLTRANSFERASE"/>
    <property type="match status" value="1"/>
</dbReference>
<gene>
    <name evidence="4" type="ORF">CBER1_03696</name>
</gene>
<feature type="transmembrane region" description="Helical" evidence="2">
    <location>
        <begin position="371"/>
        <end position="396"/>
    </location>
</feature>
<dbReference type="InterPro" id="IPR002656">
    <property type="entry name" value="Acyl_transf_3_dom"/>
</dbReference>
<comment type="caution">
    <text evidence="4">The sequence shown here is derived from an EMBL/GenBank/DDBJ whole genome shotgun (WGS) entry which is preliminary data.</text>
</comment>
<dbReference type="OrthoDB" id="5819582at2759"/>
<sequence>MRSRTSSSLNGVDWRPCATSDTEKSESGTINIENTWSTIIASSQQFLMRIIKPSNYFRLSPSSQSTDVQSPSRPVSRTASYDGLRGIACLIVFNFHFLYPYTDTSKHGWGADKWNIYIHQWPFICLLVRGRAMVTLFFAVSGYVLSYGFLKAMRDRQADKAFSRMASLAVRRWIRLYLPATITTSMVCVATYWGAFDAGRKFQKTPLLTGTPEEHPPRKMSWDAQWADYCAVSHRKKEETPELPTTETDAEDDFICCESTTGLKWLIFILALYVLSFPDNKAGRTPGFKTMAYYVPSNYGDKKFFWHATASSVILWSVEQLPAIQAILSSAIPQYLGRVSFAFYLCHGPLLHSIGFAMQPKIWKFFGHETITMWLFGLAVGWTIMLVLSLGTAHLFHRFVDMPLVRATRWLEDCARDKMALKPLRGEEKHAS</sequence>
<feature type="compositionally biased region" description="Polar residues" evidence="1">
    <location>
        <begin position="1"/>
        <end position="10"/>
    </location>
</feature>
<feature type="transmembrane region" description="Helical" evidence="2">
    <location>
        <begin position="83"/>
        <end position="101"/>
    </location>
</feature>
<feature type="domain" description="Acyltransferase 3" evidence="3">
    <location>
        <begin position="80"/>
        <end position="198"/>
    </location>
</feature>
<dbReference type="GO" id="GO:0016747">
    <property type="term" value="F:acyltransferase activity, transferring groups other than amino-acyl groups"/>
    <property type="evidence" value="ECO:0007669"/>
    <property type="project" value="InterPro"/>
</dbReference>
<evidence type="ECO:0000259" key="3">
    <source>
        <dbReference type="Pfam" id="PF01757"/>
    </source>
</evidence>
<evidence type="ECO:0000256" key="1">
    <source>
        <dbReference type="SAM" id="MobiDB-lite"/>
    </source>
</evidence>
<keyword evidence="2" id="KW-0812">Transmembrane</keyword>
<dbReference type="STRING" id="357750.A0A2S6C7B8"/>
<evidence type="ECO:0000313" key="5">
    <source>
        <dbReference type="Proteomes" id="UP000237631"/>
    </source>
</evidence>
<evidence type="ECO:0000256" key="2">
    <source>
        <dbReference type="SAM" id="Phobius"/>
    </source>
</evidence>
<dbReference type="InterPro" id="IPR050879">
    <property type="entry name" value="Acyltransferase_3"/>
</dbReference>
<accession>A0A2S6C7B8</accession>
<keyword evidence="2" id="KW-0472">Membrane</keyword>
<dbReference type="Pfam" id="PF01757">
    <property type="entry name" value="Acyl_transf_3"/>
    <property type="match status" value="1"/>
</dbReference>